<name>A0A9P0Z273_CUSEU</name>
<evidence type="ECO:0000313" key="3">
    <source>
        <dbReference type="Proteomes" id="UP001152484"/>
    </source>
</evidence>
<dbReference type="AlphaFoldDB" id="A0A9P0Z273"/>
<gene>
    <name evidence="2" type="ORF">CEURO_LOCUS8844</name>
</gene>
<evidence type="ECO:0000256" key="1">
    <source>
        <dbReference type="SAM" id="Coils"/>
    </source>
</evidence>
<protein>
    <submittedName>
        <fullName evidence="2">Uncharacterized protein</fullName>
    </submittedName>
</protein>
<reference evidence="2" key="1">
    <citation type="submission" date="2022-07" db="EMBL/GenBank/DDBJ databases">
        <authorList>
            <person name="Macas J."/>
            <person name="Novak P."/>
            <person name="Neumann P."/>
        </authorList>
    </citation>
    <scope>NUCLEOTIDE SEQUENCE</scope>
</reference>
<organism evidence="2 3">
    <name type="scientific">Cuscuta europaea</name>
    <name type="common">European dodder</name>
    <dbReference type="NCBI Taxonomy" id="41803"/>
    <lineage>
        <taxon>Eukaryota</taxon>
        <taxon>Viridiplantae</taxon>
        <taxon>Streptophyta</taxon>
        <taxon>Embryophyta</taxon>
        <taxon>Tracheophyta</taxon>
        <taxon>Spermatophyta</taxon>
        <taxon>Magnoliopsida</taxon>
        <taxon>eudicotyledons</taxon>
        <taxon>Gunneridae</taxon>
        <taxon>Pentapetalae</taxon>
        <taxon>asterids</taxon>
        <taxon>lamiids</taxon>
        <taxon>Solanales</taxon>
        <taxon>Convolvulaceae</taxon>
        <taxon>Cuscuteae</taxon>
        <taxon>Cuscuta</taxon>
        <taxon>Cuscuta subgen. Cuscuta</taxon>
    </lineage>
</organism>
<feature type="coiled-coil region" evidence="1">
    <location>
        <begin position="320"/>
        <end position="368"/>
    </location>
</feature>
<dbReference type="EMBL" id="CAMAPE010000017">
    <property type="protein sequence ID" value="CAH9084036.1"/>
    <property type="molecule type" value="Genomic_DNA"/>
</dbReference>
<dbReference type="Proteomes" id="UP001152484">
    <property type="component" value="Unassembled WGS sequence"/>
</dbReference>
<dbReference type="OrthoDB" id="1324443at2759"/>
<sequence>MPQTWRLIRSLEVLIEKYGLKFSAHDLGYTYDLRTSGKGRFILIVKSGRDPLILGISNANDRGWMTKFFFVERSSLGESGGFLTDNWRTAGEDQKTIPLEFGPQAEEQTVLLLDLGTEARLYSALVTEIKDGSSISVEGSDKEDDVVSLDEETGMQRAPEGCLSVSLVNPISALPSTAAAASSSTSTRKPLNPLDPTRLSLKRKKVTPPLSPVIKIKHVDACPLPNPSEPMMISARTVPPAELNANFSGDLHCLDKVLEIRKEISPLLLPSTQAAFSGVTLTDMLSASSALLFQGMQVSLAAEERIHDLEGSQAISKQNEEAAEKKLSELNQTKLKLDEKILAQEEVVNRLNDEIKVLDAKLEVQAARIKSLEDYGRRKRQEVIDTVEFYAWQTKKDIMKSFLVGETDKWDPQADIDTWEMYFEGSDPPVGDDGFDLGTCNAEADSGLPNQI</sequence>
<evidence type="ECO:0000313" key="2">
    <source>
        <dbReference type="EMBL" id="CAH9084036.1"/>
    </source>
</evidence>
<keyword evidence="1" id="KW-0175">Coiled coil</keyword>
<accession>A0A9P0Z273</accession>
<comment type="caution">
    <text evidence="2">The sequence shown here is derived from an EMBL/GenBank/DDBJ whole genome shotgun (WGS) entry which is preliminary data.</text>
</comment>
<keyword evidence="3" id="KW-1185">Reference proteome</keyword>
<proteinExistence type="predicted"/>